<feature type="transmembrane region" description="Helical" evidence="9">
    <location>
        <begin position="233"/>
        <end position="252"/>
    </location>
</feature>
<name>A0AA85ESW8_9TREM</name>
<dbReference type="Pfam" id="PF00209">
    <property type="entry name" value="SNF"/>
    <property type="match status" value="1"/>
</dbReference>
<feature type="disulfide bond" evidence="7">
    <location>
        <begin position="142"/>
        <end position="151"/>
    </location>
</feature>
<feature type="binding site" evidence="6">
    <location>
        <position position="384"/>
    </location>
    <ligand>
        <name>Na(+)</name>
        <dbReference type="ChEBI" id="CHEBI:29101"/>
        <label>1</label>
    </ligand>
</feature>
<keyword evidence="5 9" id="KW-0472">Membrane</keyword>
<keyword evidence="10" id="KW-1185">Reference proteome</keyword>
<feature type="transmembrane region" description="Helical" evidence="9">
    <location>
        <begin position="313"/>
        <end position="337"/>
    </location>
</feature>
<feature type="binding site" evidence="6">
    <location>
        <position position="388"/>
    </location>
    <ligand>
        <name>Na(+)</name>
        <dbReference type="ChEBI" id="CHEBI:29101"/>
        <label>1</label>
    </ligand>
</feature>
<evidence type="ECO:0000256" key="8">
    <source>
        <dbReference type="RuleBase" id="RU003732"/>
    </source>
</evidence>
<reference evidence="10" key="1">
    <citation type="submission" date="2022-06" db="EMBL/GenBank/DDBJ databases">
        <authorList>
            <person name="Berger JAMES D."/>
            <person name="Berger JAMES D."/>
        </authorList>
    </citation>
    <scope>NUCLEOTIDE SEQUENCE [LARGE SCALE GENOMIC DNA]</scope>
</reference>
<dbReference type="PANTHER" id="PTHR11616:SF309">
    <property type="entry name" value="TRANSPORTER"/>
    <property type="match status" value="1"/>
</dbReference>
<evidence type="ECO:0000256" key="6">
    <source>
        <dbReference type="PIRSR" id="PIRSR600175-1"/>
    </source>
</evidence>
<dbReference type="GO" id="GO:0005886">
    <property type="term" value="C:plasma membrane"/>
    <property type="evidence" value="ECO:0007669"/>
    <property type="project" value="TreeGrafter"/>
</dbReference>
<feature type="transmembrane region" description="Helical" evidence="9">
    <location>
        <begin position="532"/>
        <end position="556"/>
    </location>
</feature>
<feature type="binding site" evidence="6">
    <location>
        <position position="44"/>
    </location>
    <ligand>
        <name>Na(+)</name>
        <dbReference type="ChEBI" id="CHEBI:29101"/>
        <label>2</label>
    </ligand>
</feature>
<feature type="binding site" evidence="6">
    <location>
        <position position="387"/>
    </location>
    <ligand>
        <name>Na(+)</name>
        <dbReference type="ChEBI" id="CHEBI:29101"/>
        <label>1</label>
    </ligand>
</feature>
<evidence type="ECO:0000256" key="5">
    <source>
        <dbReference type="ARBA" id="ARBA00023136"/>
    </source>
</evidence>
<evidence type="ECO:0000313" key="11">
    <source>
        <dbReference type="WBParaSite" id="SRDH1_22290.1"/>
    </source>
</evidence>
<dbReference type="NCBIfam" id="NF037979">
    <property type="entry name" value="Na_transp"/>
    <property type="match status" value="1"/>
</dbReference>
<feature type="transmembrane region" description="Helical" evidence="9">
    <location>
        <begin position="413"/>
        <end position="432"/>
    </location>
</feature>
<sequence>MSLKESLTDVNNPSIIKKPIERAQWKGKIDFLISCMGFSIGLGNVWRFPYLCYKNGGGAFLIPYFISVFLAGIPLFLLEVTVGQVTRRGVIAAWNICPLFQGIGYACTVINFFLNCYYTVIMAWAFHYIFSSFTSQLPWTRCDQSWNTPACRVFTSRPINSSTIENITHNSNRSLITVDATTEYWERRVLHLSDGIHDIGTIQWDLALCLLLTWVIIYLCIWKGIKTSAKIMYVTALLPYVFIIILLVRTALLDGASNGLIHYLKPDWSKLTDMTVWSDAGTQIFFSYSIGLGVLTAFGSYNKIQHNSFRDCCLFALANTFTSLLSGCVIFCTLGYMSYISNIPLNEIAESGPGLGFIVYPKAIGTMPGSPFWSICFFIMIILLGIDSMFAGVEGFIAAAGDYFPRAMANKRIHCIFVGCVCIATYLVGLSMVTNGGMYVFQLFDYYSGSRIILIVGLLESSVIGYIYGYKRISKDMKRMYGYSLKWIALLFWCITTPLFSLALFIISVIVYEELTYKRASLSQPYHFPGWAVKFGWLMASSSIFLIPIVMIIKILKTSGTFLQRIKKLCIPIIENNGETIETIESNVIGNSMDAVDPVKS</sequence>
<keyword evidence="6" id="KW-0915">Sodium</keyword>
<feature type="transmembrane region" description="Helical" evidence="9">
    <location>
        <begin position="31"/>
        <end position="49"/>
    </location>
</feature>
<feature type="transmembrane region" description="Helical" evidence="9">
    <location>
        <begin position="490"/>
        <end position="512"/>
    </location>
</feature>
<dbReference type="SUPFAM" id="SSF161070">
    <property type="entry name" value="SNF-like"/>
    <property type="match status" value="1"/>
</dbReference>
<reference evidence="11" key="2">
    <citation type="submission" date="2023-11" db="UniProtKB">
        <authorList>
            <consortium name="WormBaseParasite"/>
        </authorList>
    </citation>
    <scope>IDENTIFICATION</scope>
</reference>
<feature type="transmembrane region" description="Helical" evidence="9">
    <location>
        <begin position="452"/>
        <end position="469"/>
    </location>
</feature>
<protein>
    <recommendedName>
        <fullName evidence="8">Transporter</fullName>
    </recommendedName>
</protein>
<evidence type="ECO:0000256" key="4">
    <source>
        <dbReference type="ARBA" id="ARBA00022989"/>
    </source>
</evidence>
<feature type="transmembrane region" description="Helical" evidence="9">
    <location>
        <begin position="61"/>
        <end position="82"/>
    </location>
</feature>
<feature type="binding site" evidence="6">
    <location>
        <position position="37"/>
    </location>
    <ligand>
        <name>Na(+)</name>
        <dbReference type="ChEBI" id="CHEBI:29101"/>
        <label>1</label>
    </ligand>
</feature>
<dbReference type="InterPro" id="IPR037272">
    <property type="entry name" value="SNS_sf"/>
</dbReference>
<dbReference type="PROSITE" id="PS00610">
    <property type="entry name" value="NA_NEUROTRAN_SYMP_1"/>
    <property type="match status" value="1"/>
</dbReference>
<dbReference type="Proteomes" id="UP000050792">
    <property type="component" value="Unassembled WGS sequence"/>
</dbReference>
<keyword evidence="7" id="KW-1015">Disulfide bond</keyword>
<keyword evidence="6" id="KW-0479">Metal-binding</keyword>
<dbReference type="InterPro" id="IPR000175">
    <property type="entry name" value="Na/ntran_symport"/>
</dbReference>
<keyword evidence="4 9" id="KW-1133">Transmembrane helix</keyword>
<dbReference type="PRINTS" id="PR00176">
    <property type="entry name" value="NANEUSMPORT"/>
</dbReference>
<dbReference type="PANTHER" id="PTHR11616">
    <property type="entry name" value="SODIUM/CHLORIDE DEPENDENT TRANSPORTER"/>
    <property type="match status" value="1"/>
</dbReference>
<dbReference type="GO" id="GO:0046872">
    <property type="term" value="F:metal ion binding"/>
    <property type="evidence" value="ECO:0007669"/>
    <property type="project" value="UniProtKB-KW"/>
</dbReference>
<feature type="binding site" evidence="6">
    <location>
        <position position="319"/>
    </location>
    <ligand>
        <name>Na(+)</name>
        <dbReference type="ChEBI" id="CHEBI:29101"/>
        <label>1</label>
    </ligand>
</feature>
<feature type="transmembrane region" description="Helical" evidence="9">
    <location>
        <begin position="280"/>
        <end position="301"/>
    </location>
</feature>
<evidence type="ECO:0000256" key="3">
    <source>
        <dbReference type="ARBA" id="ARBA00022692"/>
    </source>
</evidence>
<dbReference type="PROSITE" id="PS50267">
    <property type="entry name" value="NA_NEUROTRAN_SYMP_3"/>
    <property type="match status" value="1"/>
</dbReference>
<feature type="transmembrane region" description="Helical" evidence="9">
    <location>
        <begin position="103"/>
        <end position="130"/>
    </location>
</feature>
<keyword evidence="8" id="KW-0769">Symport</keyword>
<feature type="binding site" evidence="6">
    <location>
        <position position="287"/>
    </location>
    <ligand>
        <name>Na(+)</name>
        <dbReference type="ChEBI" id="CHEBI:29101"/>
        <label>1</label>
    </ligand>
</feature>
<keyword evidence="2 8" id="KW-0813">Transport</keyword>
<organism evidence="10 11">
    <name type="scientific">Schistosoma rodhaini</name>
    <dbReference type="NCBI Taxonomy" id="6188"/>
    <lineage>
        <taxon>Eukaryota</taxon>
        <taxon>Metazoa</taxon>
        <taxon>Spiralia</taxon>
        <taxon>Lophotrochozoa</taxon>
        <taxon>Platyhelminthes</taxon>
        <taxon>Trematoda</taxon>
        <taxon>Digenea</taxon>
        <taxon>Strigeidida</taxon>
        <taxon>Schistosomatoidea</taxon>
        <taxon>Schistosomatidae</taxon>
        <taxon>Schistosoma</taxon>
    </lineage>
</organism>
<evidence type="ECO:0000256" key="9">
    <source>
        <dbReference type="SAM" id="Phobius"/>
    </source>
</evidence>
<evidence type="ECO:0000256" key="1">
    <source>
        <dbReference type="ARBA" id="ARBA00004141"/>
    </source>
</evidence>
<feature type="transmembrane region" description="Helical" evidence="9">
    <location>
        <begin position="372"/>
        <end position="401"/>
    </location>
</feature>
<accession>A0AA85ESW8</accession>
<dbReference type="PROSITE" id="PS00754">
    <property type="entry name" value="NA_NEUROTRAN_SYMP_2"/>
    <property type="match status" value="1"/>
</dbReference>
<dbReference type="WBParaSite" id="SRDH1_22290.1">
    <property type="protein sequence ID" value="SRDH1_22290.1"/>
    <property type="gene ID" value="SRDH1_22290"/>
</dbReference>
<feature type="transmembrane region" description="Helical" evidence="9">
    <location>
        <begin position="202"/>
        <end position="221"/>
    </location>
</feature>
<dbReference type="AlphaFoldDB" id="A0AA85ESW8"/>
<dbReference type="GO" id="GO:0015293">
    <property type="term" value="F:symporter activity"/>
    <property type="evidence" value="ECO:0007669"/>
    <property type="project" value="UniProtKB-KW"/>
</dbReference>
<comment type="similarity">
    <text evidence="8">Belongs to the sodium:neurotransmitter symporter (SNF) (TC 2.A.22) family.</text>
</comment>
<dbReference type="GO" id="GO:0006865">
    <property type="term" value="P:amino acid transport"/>
    <property type="evidence" value="ECO:0007669"/>
    <property type="project" value="TreeGrafter"/>
</dbReference>
<evidence type="ECO:0000256" key="2">
    <source>
        <dbReference type="ARBA" id="ARBA00022448"/>
    </source>
</evidence>
<comment type="subcellular location">
    <subcellularLocation>
        <location evidence="1">Membrane</location>
        <topology evidence="1">Multi-pass membrane protein</topology>
    </subcellularLocation>
</comment>
<dbReference type="GO" id="GO:0035725">
    <property type="term" value="P:sodium ion transmembrane transport"/>
    <property type="evidence" value="ECO:0007669"/>
    <property type="project" value="TreeGrafter"/>
</dbReference>
<evidence type="ECO:0000313" key="10">
    <source>
        <dbReference type="Proteomes" id="UP000050792"/>
    </source>
</evidence>
<proteinExistence type="inferred from homology"/>
<keyword evidence="3 8" id="KW-0812">Transmembrane</keyword>
<evidence type="ECO:0000256" key="7">
    <source>
        <dbReference type="PIRSR" id="PIRSR600175-2"/>
    </source>
</evidence>